<dbReference type="Proteomes" id="UP001454036">
    <property type="component" value="Unassembled WGS sequence"/>
</dbReference>
<comment type="caution">
    <text evidence="2">The sequence shown here is derived from an EMBL/GenBank/DDBJ whole genome shotgun (WGS) entry which is preliminary data.</text>
</comment>
<name>A0AAV3R6A4_LITER</name>
<proteinExistence type="predicted"/>
<protein>
    <recommendedName>
        <fullName evidence="1">Reverse transcriptase zinc-binding domain-containing protein</fullName>
    </recommendedName>
</protein>
<evidence type="ECO:0000313" key="3">
    <source>
        <dbReference type="Proteomes" id="UP001454036"/>
    </source>
</evidence>
<organism evidence="2 3">
    <name type="scientific">Lithospermum erythrorhizon</name>
    <name type="common">Purple gromwell</name>
    <name type="synonym">Lithospermum officinale var. erythrorhizon</name>
    <dbReference type="NCBI Taxonomy" id="34254"/>
    <lineage>
        <taxon>Eukaryota</taxon>
        <taxon>Viridiplantae</taxon>
        <taxon>Streptophyta</taxon>
        <taxon>Embryophyta</taxon>
        <taxon>Tracheophyta</taxon>
        <taxon>Spermatophyta</taxon>
        <taxon>Magnoliopsida</taxon>
        <taxon>eudicotyledons</taxon>
        <taxon>Gunneridae</taxon>
        <taxon>Pentapetalae</taxon>
        <taxon>asterids</taxon>
        <taxon>lamiids</taxon>
        <taxon>Boraginales</taxon>
        <taxon>Boraginaceae</taxon>
        <taxon>Boraginoideae</taxon>
        <taxon>Lithospermeae</taxon>
        <taxon>Lithospermum</taxon>
    </lineage>
</organism>
<dbReference type="Pfam" id="PF13966">
    <property type="entry name" value="zf-RVT"/>
    <property type="match status" value="1"/>
</dbReference>
<keyword evidence="3" id="KW-1185">Reference proteome</keyword>
<dbReference type="EMBL" id="BAABME010007235">
    <property type="protein sequence ID" value="GAA0170418.1"/>
    <property type="molecule type" value="Genomic_DNA"/>
</dbReference>
<feature type="domain" description="Reverse transcriptase zinc-binding" evidence="1">
    <location>
        <begin position="7"/>
        <end position="86"/>
    </location>
</feature>
<evidence type="ECO:0000313" key="2">
    <source>
        <dbReference type="EMBL" id="GAA0170418.1"/>
    </source>
</evidence>
<reference evidence="2 3" key="1">
    <citation type="submission" date="2024-01" db="EMBL/GenBank/DDBJ databases">
        <title>The complete chloroplast genome sequence of Lithospermum erythrorhizon: insights into the phylogenetic relationship among Boraginaceae species and the maternal lineages of purple gromwells.</title>
        <authorList>
            <person name="Okada T."/>
            <person name="Watanabe K."/>
        </authorList>
    </citation>
    <scope>NUCLEOTIDE SEQUENCE [LARGE SCALE GENOMIC DNA]</scope>
</reference>
<dbReference type="AlphaFoldDB" id="A0AAV3R6A4"/>
<accession>A0AAV3R6A4</accession>
<gene>
    <name evidence="2" type="ORF">LIER_24681</name>
</gene>
<sequence>MSMDGKFSLSSAWDMLRSRGECIGWAHVAWHAKAIPRHSFIVWMLYSRRLCTRDRLINWGMIDSNECVFCGAEHLFFECGYSACIWRHVLQRMNKYRAVKGWSFESDWYSTEFKGKSFSSLLGR</sequence>
<dbReference type="InterPro" id="IPR026960">
    <property type="entry name" value="RVT-Znf"/>
</dbReference>
<evidence type="ECO:0000259" key="1">
    <source>
        <dbReference type="Pfam" id="PF13966"/>
    </source>
</evidence>